<reference evidence="1 2" key="1">
    <citation type="submission" date="2024-05" db="EMBL/GenBank/DDBJ databases">
        <title>A high-quality chromosomal-level genome assembly of Topmouth culter (Culter alburnus).</title>
        <authorList>
            <person name="Zhao H."/>
        </authorList>
    </citation>
    <scope>NUCLEOTIDE SEQUENCE [LARGE SCALE GENOMIC DNA]</scope>
    <source>
        <strain evidence="1">CATC2023</strain>
        <tissue evidence="1">Muscle</tissue>
    </source>
</reference>
<evidence type="ECO:0000313" key="2">
    <source>
        <dbReference type="Proteomes" id="UP001479290"/>
    </source>
</evidence>
<organism evidence="1 2">
    <name type="scientific">Culter alburnus</name>
    <name type="common">Topmouth culter</name>
    <dbReference type="NCBI Taxonomy" id="194366"/>
    <lineage>
        <taxon>Eukaryota</taxon>
        <taxon>Metazoa</taxon>
        <taxon>Chordata</taxon>
        <taxon>Craniata</taxon>
        <taxon>Vertebrata</taxon>
        <taxon>Euteleostomi</taxon>
        <taxon>Actinopterygii</taxon>
        <taxon>Neopterygii</taxon>
        <taxon>Teleostei</taxon>
        <taxon>Ostariophysi</taxon>
        <taxon>Cypriniformes</taxon>
        <taxon>Xenocyprididae</taxon>
        <taxon>Xenocypridinae</taxon>
        <taxon>Culter</taxon>
    </lineage>
</organism>
<dbReference type="Proteomes" id="UP001479290">
    <property type="component" value="Unassembled WGS sequence"/>
</dbReference>
<protein>
    <submittedName>
        <fullName evidence="1">Uncharacterized protein</fullName>
    </submittedName>
</protein>
<dbReference type="AlphaFoldDB" id="A0AAW1ZDU4"/>
<comment type="caution">
    <text evidence="1">The sequence shown here is derived from an EMBL/GenBank/DDBJ whole genome shotgun (WGS) entry which is preliminary data.</text>
</comment>
<accession>A0AAW1ZDU4</accession>
<sequence>MGEGGERARETGREGDVSGWLCLLDSHRFSFVLHRESRQRAISSLSHLDHGQVASPVPISRTLPPVSETLPFPASKVRIKVKRLSFKASLVRSLLIPSDSI</sequence>
<name>A0AAW1ZDU4_CULAL</name>
<evidence type="ECO:0000313" key="1">
    <source>
        <dbReference type="EMBL" id="KAK9959038.1"/>
    </source>
</evidence>
<keyword evidence="2" id="KW-1185">Reference proteome</keyword>
<dbReference type="EMBL" id="JAWDJR010000018">
    <property type="protein sequence ID" value="KAK9959038.1"/>
    <property type="molecule type" value="Genomic_DNA"/>
</dbReference>
<gene>
    <name evidence="1" type="ORF">ABG768_011124</name>
</gene>
<proteinExistence type="predicted"/>